<keyword evidence="3" id="KW-1185">Reference proteome</keyword>
<evidence type="ECO:0000256" key="1">
    <source>
        <dbReference type="SAM" id="Phobius"/>
    </source>
</evidence>
<protein>
    <submittedName>
        <fullName evidence="2">Uncharacterized protein</fullName>
    </submittedName>
</protein>
<keyword evidence="1" id="KW-0812">Transmembrane</keyword>
<name>A0A399T492_9BACT</name>
<dbReference type="AlphaFoldDB" id="A0A399T492"/>
<keyword evidence="1" id="KW-1133">Transmembrane helix</keyword>
<evidence type="ECO:0000313" key="3">
    <source>
        <dbReference type="Proteomes" id="UP000265926"/>
    </source>
</evidence>
<evidence type="ECO:0000313" key="2">
    <source>
        <dbReference type="EMBL" id="RIJ49909.1"/>
    </source>
</evidence>
<organism evidence="2 3">
    <name type="scientific">Maribellus luteus</name>
    <dbReference type="NCBI Taxonomy" id="2305463"/>
    <lineage>
        <taxon>Bacteria</taxon>
        <taxon>Pseudomonadati</taxon>
        <taxon>Bacteroidota</taxon>
        <taxon>Bacteroidia</taxon>
        <taxon>Marinilabiliales</taxon>
        <taxon>Prolixibacteraceae</taxon>
        <taxon>Maribellus</taxon>
    </lineage>
</organism>
<reference evidence="2 3" key="1">
    <citation type="submission" date="2018-08" db="EMBL/GenBank/DDBJ databases">
        <title>Pallidiluteibacterium maritimus gen. nov., sp. nov., isolated from coastal sediment.</title>
        <authorList>
            <person name="Zhou L.Y."/>
        </authorList>
    </citation>
    <scope>NUCLEOTIDE SEQUENCE [LARGE SCALE GENOMIC DNA]</scope>
    <source>
        <strain evidence="2 3">XSD2</strain>
    </source>
</reference>
<comment type="caution">
    <text evidence="2">The sequence shown here is derived from an EMBL/GenBank/DDBJ whole genome shotgun (WGS) entry which is preliminary data.</text>
</comment>
<feature type="transmembrane region" description="Helical" evidence="1">
    <location>
        <begin position="20"/>
        <end position="44"/>
    </location>
</feature>
<dbReference type="RefSeq" id="WP_119436597.1">
    <property type="nucleotide sequence ID" value="NZ_QWGR01000002.1"/>
</dbReference>
<keyword evidence="1" id="KW-0472">Membrane</keyword>
<proteinExistence type="predicted"/>
<sequence>MNFVTVAVQADFLCRNSHLWPFLTAVASVIMAIAALFAVVSYSVSKKTQYLSTIESCSKEFRCYMRQIQEGNPPATIKRDMLGLFHKQLFYIRNHYVPVDIKIEWIKTMHQILQDNILGDEKKVDAPEAVMFEKEDWERSFDRVREFCDHKNKMEPAHPTRKQIEKERVKHYRKTYFNCWQRFWLRWNCQWKKAFPAEIISSEIKSEPQGQ</sequence>
<dbReference type="Proteomes" id="UP000265926">
    <property type="component" value="Unassembled WGS sequence"/>
</dbReference>
<dbReference type="EMBL" id="QWGR01000002">
    <property type="protein sequence ID" value="RIJ49909.1"/>
    <property type="molecule type" value="Genomic_DNA"/>
</dbReference>
<accession>A0A399T492</accession>
<gene>
    <name evidence="2" type="ORF">D1614_03970</name>
</gene>